<evidence type="ECO:0000313" key="2">
    <source>
        <dbReference type="Proteomes" id="UP000178249"/>
    </source>
</evidence>
<sequence>MKLMVLKKRGKLPQDAGGTPIMFTEGRHMRPRVSVSGRSILLPSPMGRSEFFPLQNGQQFLFVRDLGKKTRNAWFAGMDEQYPFVTRMPWRTFKVWKKRGEKAFYEALRPSVITNLEELHTPRRAERQGDMWLFPMPYSWDELLKAFLIVDGKSMTPRRAKKESVLDSRHCLTGRCVENVYFSYTRCWLGEGVIEAPHHKPRVLKGPHLIARTWKCGD</sequence>
<reference evidence="1 2" key="1">
    <citation type="journal article" date="2016" name="Nat. Commun.">
        <title>Thousands of microbial genomes shed light on interconnected biogeochemical processes in an aquifer system.</title>
        <authorList>
            <person name="Anantharaman K."/>
            <person name="Brown C.T."/>
            <person name="Hug L.A."/>
            <person name="Sharon I."/>
            <person name="Castelle C.J."/>
            <person name="Probst A.J."/>
            <person name="Thomas B.C."/>
            <person name="Singh A."/>
            <person name="Wilkins M.J."/>
            <person name="Karaoz U."/>
            <person name="Brodie E.L."/>
            <person name="Williams K.H."/>
            <person name="Hubbard S.S."/>
            <person name="Banfield J.F."/>
        </authorList>
    </citation>
    <scope>NUCLEOTIDE SEQUENCE [LARGE SCALE GENOMIC DNA]</scope>
</reference>
<dbReference type="AlphaFoldDB" id="A0A1F6C4S8"/>
<protein>
    <submittedName>
        <fullName evidence="1">Uncharacterized protein</fullName>
    </submittedName>
</protein>
<gene>
    <name evidence="1" type="ORF">A2841_04185</name>
</gene>
<accession>A0A1F6C4S8</accession>
<evidence type="ECO:0000313" key="1">
    <source>
        <dbReference type="EMBL" id="OGG44204.1"/>
    </source>
</evidence>
<dbReference type="EMBL" id="MFKP01000016">
    <property type="protein sequence ID" value="OGG44204.1"/>
    <property type="molecule type" value="Genomic_DNA"/>
</dbReference>
<comment type="caution">
    <text evidence="1">The sequence shown here is derived from an EMBL/GenBank/DDBJ whole genome shotgun (WGS) entry which is preliminary data.</text>
</comment>
<proteinExistence type="predicted"/>
<name>A0A1F6C4S8_9BACT</name>
<dbReference type="Proteomes" id="UP000178249">
    <property type="component" value="Unassembled WGS sequence"/>
</dbReference>
<organism evidence="1 2">
    <name type="scientific">Candidatus Kaiserbacteria bacterium RIFCSPHIGHO2_01_FULL_48_10</name>
    <dbReference type="NCBI Taxonomy" id="1798476"/>
    <lineage>
        <taxon>Bacteria</taxon>
        <taxon>Candidatus Kaiseribacteriota</taxon>
    </lineage>
</organism>